<dbReference type="EC" id="4.2.99.18" evidence="12"/>
<dbReference type="GO" id="GO:0140078">
    <property type="term" value="F:class I DNA-(apurinic or apyrimidinic site) endonuclease activity"/>
    <property type="evidence" value="ECO:0007669"/>
    <property type="project" value="UniProtKB-EC"/>
</dbReference>
<keyword evidence="10 12" id="KW-0456">Lyase</keyword>
<dbReference type="Gene3D" id="1.10.340.30">
    <property type="entry name" value="Hypothetical protein, domain 2"/>
    <property type="match status" value="1"/>
</dbReference>
<comment type="cofactor">
    <cofactor evidence="12">
        <name>[4Fe-4S] cluster</name>
        <dbReference type="ChEBI" id="CHEBI:49883"/>
    </cofactor>
    <text evidence="12">Binds 1 [4Fe-4S] cluster.</text>
</comment>
<dbReference type="Pfam" id="PF00633">
    <property type="entry name" value="HHH"/>
    <property type="match status" value="1"/>
</dbReference>
<dbReference type="RefSeq" id="WP_126378432.1">
    <property type="nucleotide sequence ID" value="NZ_AP017378.1"/>
</dbReference>
<evidence type="ECO:0000256" key="4">
    <source>
        <dbReference type="ARBA" id="ARBA00022763"/>
    </source>
</evidence>
<protein>
    <recommendedName>
        <fullName evidence="12">Endonuclease III</fullName>
        <ecNumber evidence="12">4.2.99.18</ecNumber>
    </recommendedName>
    <alternativeName>
        <fullName evidence="12">DNA-(apurinic or apyrimidinic site) lyase</fullName>
    </alternativeName>
</protein>
<dbReference type="PANTHER" id="PTHR10359">
    <property type="entry name" value="A/G-SPECIFIC ADENINE GLYCOSYLASE/ENDONUCLEASE III"/>
    <property type="match status" value="1"/>
</dbReference>
<organism evidence="14 15">
    <name type="scientific">Desulfovibrio ferrophilus</name>
    <dbReference type="NCBI Taxonomy" id="241368"/>
    <lineage>
        <taxon>Bacteria</taxon>
        <taxon>Pseudomonadati</taxon>
        <taxon>Thermodesulfobacteriota</taxon>
        <taxon>Desulfovibrionia</taxon>
        <taxon>Desulfovibrionales</taxon>
        <taxon>Desulfovibrionaceae</taxon>
        <taxon>Desulfovibrio</taxon>
    </lineage>
</organism>
<evidence type="ECO:0000256" key="8">
    <source>
        <dbReference type="ARBA" id="ARBA00023125"/>
    </source>
</evidence>
<keyword evidence="6 12" id="KW-0408">Iron</keyword>
<dbReference type="Pfam" id="PF00730">
    <property type="entry name" value="HhH-GPD"/>
    <property type="match status" value="1"/>
</dbReference>
<feature type="binding site" evidence="12">
    <location>
        <position position="189"/>
    </location>
    <ligand>
        <name>[4Fe-4S] cluster</name>
        <dbReference type="ChEBI" id="CHEBI:49883"/>
    </ligand>
</feature>
<dbReference type="GO" id="GO:0019104">
    <property type="term" value="F:DNA N-glycosylase activity"/>
    <property type="evidence" value="ECO:0007669"/>
    <property type="project" value="UniProtKB-UniRule"/>
</dbReference>
<evidence type="ECO:0000256" key="1">
    <source>
        <dbReference type="ARBA" id="ARBA00008343"/>
    </source>
</evidence>
<reference evidence="14 15" key="1">
    <citation type="journal article" date="2018" name="Sci. Adv.">
        <title>Multi-heme cytochromes provide a pathway for survival in energy-limited environments.</title>
        <authorList>
            <person name="Deng X."/>
            <person name="Dohmae N."/>
            <person name="Nealson K.H."/>
            <person name="Hashimoto K."/>
            <person name="Okamoto A."/>
        </authorList>
    </citation>
    <scope>NUCLEOTIDE SEQUENCE [LARGE SCALE GENOMIC DNA]</scope>
    <source>
        <strain evidence="14 15">IS5</strain>
    </source>
</reference>
<proteinExistence type="inferred from homology"/>
<dbReference type="InterPro" id="IPR003265">
    <property type="entry name" value="HhH-GPD_domain"/>
</dbReference>
<feature type="domain" description="HhH-GPD" evidence="13">
    <location>
        <begin position="39"/>
        <end position="187"/>
    </location>
</feature>
<dbReference type="KEGG" id="dfl:DFE_1655"/>
<keyword evidence="15" id="KW-1185">Reference proteome</keyword>
<evidence type="ECO:0000256" key="5">
    <source>
        <dbReference type="ARBA" id="ARBA00022801"/>
    </source>
</evidence>
<dbReference type="InterPro" id="IPR005759">
    <property type="entry name" value="Nth"/>
</dbReference>
<dbReference type="GO" id="GO:0051539">
    <property type="term" value="F:4 iron, 4 sulfur cluster binding"/>
    <property type="evidence" value="ECO:0007669"/>
    <property type="project" value="UniProtKB-UniRule"/>
</dbReference>
<dbReference type="SMART" id="SM00478">
    <property type="entry name" value="ENDO3c"/>
    <property type="match status" value="1"/>
</dbReference>
<evidence type="ECO:0000256" key="3">
    <source>
        <dbReference type="ARBA" id="ARBA00022723"/>
    </source>
</evidence>
<feature type="binding site" evidence="12">
    <location>
        <position position="196"/>
    </location>
    <ligand>
        <name>[4Fe-4S] cluster</name>
        <dbReference type="ChEBI" id="CHEBI:49883"/>
    </ligand>
</feature>
<dbReference type="PANTHER" id="PTHR10359:SF18">
    <property type="entry name" value="ENDONUCLEASE III"/>
    <property type="match status" value="1"/>
</dbReference>
<keyword evidence="4 12" id="KW-0227">DNA damage</keyword>
<dbReference type="PROSITE" id="PS01155">
    <property type="entry name" value="ENDONUCLEASE_III_2"/>
    <property type="match status" value="1"/>
</dbReference>
<comment type="catalytic activity">
    <reaction evidence="12">
        <text>2'-deoxyribonucleotide-(2'-deoxyribose 5'-phosphate)-2'-deoxyribonucleotide-DNA = a 3'-end 2'-deoxyribonucleotide-(2,3-dehydro-2,3-deoxyribose 5'-phosphate)-DNA + a 5'-end 5'-phospho-2'-deoxyribonucleoside-DNA + H(+)</text>
        <dbReference type="Rhea" id="RHEA:66592"/>
        <dbReference type="Rhea" id="RHEA-COMP:13180"/>
        <dbReference type="Rhea" id="RHEA-COMP:16897"/>
        <dbReference type="Rhea" id="RHEA-COMP:17067"/>
        <dbReference type="ChEBI" id="CHEBI:15378"/>
        <dbReference type="ChEBI" id="CHEBI:136412"/>
        <dbReference type="ChEBI" id="CHEBI:157695"/>
        <dbReference type="ChEBI" id="CHEBI:167181"/>
        <dbReference type="EC" id="4.2.99.18"/>
    </reaction>
</comment>
<keyword evidence="14" id="KW-0540">Nuclease</keyword>
<accession>A0A2Z6AYP2</accession>
<evidence type="ECO:0000256" key="7">
    <source>
        <dbReference type="ARBA" id="ARBA00023014"/>
    </source>
</evidence>
<evidence type="ECO:0000256" key="2">
    <source>
        <dbReference type="ARBA" id="ARBA00022485"/>
    </source>
</evidence>
<dbReference type="OrthoDB" id="9800977at2"/>
<keyword evidence="3 12" id="KW-0479">Metal-binding</keyword>
<dbReference type="InterPro" id="IPR011257">
    <property type="entry name" value="DNA_glycosylase"/>
</dbReference>
<keyword evidence="14" id="KW-0255">Endonuclease</keyword>
<keyword evidence="5 12" id="KW-0378">Hydrolase</keyword>
<dbReference type="GO" id="GO:0003677">
    <property type="term" value="F:DNA binding"/>
    <property type="evidence" value="ECO:0007669"/>
    <property type="project" value="UniProtKB-UniRule"/>
</dbReference>
<evidence type="ECO:0000256" key="6">
    <source>
        <dbReference type="ARBA" id="ARBA00023004"/>
    </source>
</evidence>
<sequence length="213" mass="24068">MKRQARALEILSRLKNRYPAPQSELDWTTPWELLAATMLSAQCTDVRVNKVTPELFRRWPDPPAMAQADPAEVEKVIHSAGFFRQKTKNLIGEATIIINDYDGEVPRTMKDLTRLPGVARKTANIVLSNAFGIQEGVAVDTHVKRLAFRMGLTTSTDVKKIEQDLMKLFPKPDWGDANHMLVLFGRHVCPARTPRCNDCEMNDICPKRGVKTK</sequence>
<dbReference type="EMBL" id="AP017378">
    <property type="protein sequence ID" value="BBD08381.1"/>
    <property type="molecule type" value="Genomic_DNA"/>
</dbReference>
<comment type="similarity">
    <text evidence="1 12">Belongs to the Nth/MutY family.</text>
</comment>
<keyword evidence="9 12" id="KW-0234">DNA repair</keyword>
<evidence type="ECO:0000256" key="10">
    <source>
        <dbReference type="ARBA" id="ARBA00023239"/>
    </source>
</evidence>
<name>A0A2Z6AYP2_9BACT</name>
<keyword evidence="11 12" id="KW-0326">Glycosidase</keyword>
<dbReference type="GO" id="GO:0006285">
    <property type="term" value="P:base-excision repair, AP site formation"/>
    <property type="evidence" value="ECO:0007669"/>
    <property type="project" value="TreeGrafter"/>
</dbReference>
<dbReference type="FunFam" id="1.10.340.30:FF:000001">
    <property type="entry name" value="Endonuclease III"/>
    <property type="match status" value="1"/>
</dbReference>
<dbReference type="NCBIfam" id="TIGR01083">
    <property type="entry name" value="nth"/>
    <property type="match status" value="1"/>
</dbReference>
<dbReference type="Proteomes" id="UP000269883">
    <property type="component" value="Chromosome"/>
</dbReference>
<feature type="binding site" evidence="12">
    <location>
        <position position="205"/>
    </location>
    <ligand>
        <name>[4Fe-4S] cluster</name>
        <dbReference type="ChEBI" id="CHEBI:49883"/>
    </ligand>
</feature>
<keyword evidence="8 12" id="KW-0238">DNA-binding</keyword>
<keyword evidence="7 12" id="KW-0411">Iron-sulfur</keyword>
<dbReference type="InterPro" id="IPR000445">
    <property type="entry name" value="HhH_motif"/>
</dbReference>
<dbReference type="SUPFAM" id="SSF48150">
    <property type="entry name" value="DNA-glycosylase"/>
    <property type="match status" value="1"/>
</dbReference>
<evidence type="ECO:0000256" key="12">
    <source>
        <dbReference type="HAMAP-Rule" id="MF_00942"/>
    </source>
</evidence>
<evidence type="ECO:0000259" key="13">
    <source>
        <dbReference type="SMART" id="SM00478"/>
    </source>
</evidence>
<evidence type="ECO:0000256" key="9">
    <source>
        <dbReference type="ARBA" id="ARBA00023204"/>
    </source>
</evidence>
<dbReference type="Gene3D" id="1.10.1670.10">
    <property type="entry name" value="Helix-hairpin-Helix base-excision DNA repair enzymes (C-terminal)"/>
    <property type="match status" value="1"/>
</dbReference>
<dbReference type="InterPro" id="IPR004036">
    <property type="entry name" value="Endonuclease-III-like_CS2"/>
</dbReference>
<gene>
    <name evidence="12" type="primary">nth</name>
    <name evidence="14" type="ORF">DFE_1655</name>
</gene>
<evidence type="ECO:0000256" key="11">
    <source>
        <dbReference type="ARBA" id="ARBA00023295"/>
    </source>
</evidence>
<dbReference type="CDD" id="cd00056">
    <property type="entry name" value="ENDO3c"/>
    <property type="match status" value="1"/>
</dbReference>
<keyword evidence="2 12" id="KW-0004">4Fe-4S</keyword>
<dbReference type="FunFam" id="1.10.1670.10:FF:000001">
    <property type="entry name" value="Endonuclease III"/>
    <property type="match status" value="1"/>
</dbReference>
<evidence type="ECO:0000313" key="15">
    <source>
        <dbReference type="Proteomes" id="UP000269883"/>
    </source>
</evidence>
<dbReference type="PIRSF" id="PIRSF001435">
    <property type="entry name" value="Nth"/>
    <property type="match status" value="1"/>
</dbReference>
<comment type="function">
    <text evidence="12">DNA repair enzyme that has both DNA N-glycosylase activity and AP-lyase activity. The DNA N-glycosylase activity releases various damaged pyrimidines from DNA by cleaving the N-glycosidic bond, leaving an AP (apurinic/apyrimidinic) site. The AP-lyase activity cleaves the phosphodiester bond 3' to the AP site by a beta-elimination, leaving a 3'-terminal unsaturated sugar and a product with a terminal 5'-phosphate.</text>
</comment>
<dbReference type="InterPro" id="IPR023170">
    <property type="entry name" value="HhH_base_excis_C"/>
</dbReference>
<dbReference type="GO" id="GO:0046872">
    <property type="term" value="F:metal ion binding"/>
    <property type="evidence" value="ECO:0007669"/>
    <property type="project" value="UniProtKB-KW"/>
</dbReference>
<dbReference type="AlphaFoldDB" id="A0A2Z6AYP2"/>
<evidence type="ECO:0000313" key="14">
    <source>
        <dbReference type="EMBL" id="BBD08381.1"/>
    </source>
</evidence>
<feature type="binding site" evidence="12">
    <location>
        <position position="199"/>
    </location>
    <ligand>
        <name>[4Fe-4S] cluster</name>
        <dbReference type="ChEBI" id="CHEBI:49883"/>
    </ligand>
</feature>
<dbReference type="HAMAP" id="MF_00942">
    <property type="entry name" value="Nth"/>
    <property type="match status" value="1"/>
</dbReference>